<keyword evidence="3" id="KW-0067">ATP-binding</keyword>
<evidence type="ECO:0000256" key="8">
    <source>
        <dbReference type="ARBA" id="ARBA00044535"/>
    </source>
</evidence>
<reference evidence="13 16" key="2">
    <citation type="submission" date="2017-12" db="EMBL/GenBank/DDBJ databases">
        <title>Pharmacopeia of the Arctic Ocean.</title>
        <authorList>
            <person name="Collins E."/>
            <person name="Ducluzeau A.-L."/>
        </authorList>
    </citation>
    <scope>NUCLEOTIDE SEQUENCE [LARGE SCALE GENOMIC DNA]</scope>
    <source>
        <strain evidence="13 16">DSM 23325</strain>
    </source>
</reference>
<comment type="catalytic activity">
    <reaction evidence="6">
        <text>Couples ATP hydrolysis with the unwinding of duplex DNA by translocating in the 3'-5' direction.</text>
        <dbReference type="EC" id="5.6.2.4"/>
    </reaction>
</comment>
<evidence type="ECO:0000256" key="4">
    <source>
        <dbReference type="ARBA" id="ARBA00023125"/>
    </source>
</evidence>
<evidence type="ECO:0000256" key="2">
    <source>
        <dbReference type="ARBA" id="ARBA00022741"/>
    </source>
</evidence>
<evidence type="ECO:0000256" key="1">
    <source>
        <dbReference type="ARBA" id="ARBA00005446"/>
    </source>
</evidence>
<dbReference type="Pfam" id="PF16124">
    <property type="entry name" value="RecQ_Zn_bind"/>
    <property type="match status" value="1"/>
</dbReference>
<dbReference type="STRING" id="748909.SAMN05192575_10543"/>
<protein>
    <recommendedName>
        <fullName evidence="8">ATP-dependent DNA helicase RecQ</fullName>
        <ecNumber evidence="7">5.6.2.4</ecNumber>
    </recommendedName>
    <alternativeName>
        <fullName evidence="9">DNA 3'-5' helicase RecQ</fullName>
    </alternativeName>
</protein>
<proteinExistence type="inferred from homology"/>
<dbReference type="GO" id="GO:0043590">
    <property type="term" value="C:bacterial nucleoid"/>
    <property type="evidence" value="ECO:0007669"/>
    <property type="project" value="TreeGrafter"/>
</dbReference>
<keyword evidence="16" id="KW-1185">Reference proteome</keyword>
<accession>A0A1I0Z5V4</accession>
<dbReference type="GO" id="GO:0006281">
    <property type="term" value="P:DNA repair"/>
    <property type="evidence" value="ECO:0007669"/>
    <property type="project" value="TreeGrafter"/>
</dbReference>
<dbReference type="OrthoDB" id="9760034at2"/>
<dbReference type="SMART" id="SM00490">
    <property type="entry name" value="HELICc"/>
    <property type="match status" value="1"/>
</dbReference>
<dbReference type="InterPro" id="IPR011545">
    <property type="entry name" value="DEAD/DEAH_box_helicase_dom"/>
</dbReference>
<dbReference type="Proteomes" id="UP000199113">
    <property type="component" value="Unassembled WGS sequence"/>
</dbReference>
<evidence type="ECO:0000259" key="10">
    <source>
        <dbReference type="PROSITE" id="PS50206"/>
    </source>
</evidence>
<dbReference type="GO" id="GO:0009378">
    <property type="term" value="F:four-way junction helicase activity"/>
    <property type="evidence" value="ECO:0007669"/>
    <property type="project" value="TreeGrafter"/>
</dbReference>
<sequence length="717" mass="77184">MTSPVAEAVTDDVRRSAHEAAERHLTALVGRHDAVLREDQWAAIEALAVDRRRALVVQRTGWGKSAVYFVATKLLREAGAGPTVIVSPLLALMRNQIAAAERAGIRAVTINSTNIDQWRPIHDQIASGEVDVLLVSPERLNNPGFRDEVLPRLAATCGLLVVDEAHCISDWGHDFRPDYRRLRTLLAELPTGIPALATTATANARVTNDVAEQLGVHAGSTGLEEGAVLVQRGTLDRESLRLGVVQLKMPEQRLAWLADHLAEQPGSGIVYCLTVAATQEVAGYLRARGLEVAAYSGQTEADERHGLEQALVEGRVKALIATSALGMGFDASLGFVINLGAPQSPVAYYQQVGRAGRGTDEATVVLLPQIEDRDIWAYFASLGFPREEQVRETLAALADSDRPLSTATLETRVELGRNRLESMLKVLDVDGAVQRVQGGWVATGRPWDYDAERYARVAEAREREQQAMLGYLRTDQCRMRYLREQLDDPDATDCGRCDNCGGLTLSTSISEAAVAEAGERLSRPGVPLEPRRMWPTALANLGLDLKGKIAEGAETGRSVARLTDLGHGQALRALFREDTPDGPVPPGLAQAVMDVMKTWSPEWTTRPDAIVVVESATRPTLTRDLADGLSRVMQIPIVGTWAIRDDSVPPRAGQSNSAQRVAAVRRRGGLVAEIPAGATVLLVDDQVASGWTLTVAATAIRAAGASGVLPLVLAAQG</sequence>
<feature type="domain" description="Helicase C-terminal" evidence="12">
    <location>
        <begin position="253"/>
        <end position="405"/>
    </location>
</feature>
<dbReference type="PROSITE" id="PS50206">
    <property type="entry name" value="RHODANESE_3"/>
    <property type="match status" value="1"/>
</dbReference>
<evidence type="ECO:0000313" key="13">
    <source>
        <dbReference type="EMBL" id="PKH38276.1"/>
    </source>
</evidence>
<keyword evidence="4" id="KW-0238">DNA-binding</keyword>
<comment type="similarity">
    <text evidence="1">Belongs to the helicase family. RecQ subfamily.</text>
</comment>
<dbReference type="Proteomes" id="UP000233565">
    <property type="component" value="Unassembled WGS sequence"/>
</dbReference>
<keyword evidence="5" id="KW-0413">Isomerase</keyword>
<organism evidence="14 15">
    <name type="scientific">Nocardioides alpinus</name>
    <dbReference type="NCBI Taxonomy" id="748909"/>
    <lineage>
        <taxon>Bacteria</taxon>
        <taxon>Bacillati</taxon>
        <taxon>Actinomycetota</taxon>
        <taxon>Actinomycetes</taxon>
        <taxon>Propionibacteriales</taxon>
        <taxon>Nocardioidaceae</taxon>
        <taxon>Nocardioides</taxon>
    </lineage>
</organism>
<evidence type="ECO:0000256" key="3">
    <source>
        <dbReference type="ARBA" id="ARBA00022840"/>
    </source>
</evidence>
<dbReference type="InterPro" id="IPR029057">
    <property type="entry name" value="PRTase-like"/>
</dbReference>
<dbReference type="GO" id="GO:0030894">
    <property type="term" value="C:replisome"/>
    <property type="evidence" value="ECO:0007669"/>
    <property type="project" value="TreeGrafter"/>
</dbReference>
<gene>
    <name evidence="13" type="ORF">CXG46_16085</name>
    <name evidence="14" type="ORF">SAMN05192575_10543</name>
</gene>
<dbReference type="Gene3D" id="3.40.50.2020">
    <property type="match status" value="1"/>
</dbReference>
<dbReference type="Pfam" id="PF00271">
    <property type="entry name" value="Helicase_C"/>
    <property type="match status" value="1"/>
</dbReference>
<dbReference type="GO" id="GO:0006310">
    <property type="term" value="P:DNA recombination"/>
    <property type="evidence" value="ECO:0007669"/>
    <property type="project" value="TreeGrafter"/>
</dbReference>
<evidence type="ECO:0000259" key="11">
    <source>
        <dbReference type="PROSITE" id="PS51192"/>
    </source>
</evidence>
<keyword evidence="14" id="KW-0378">Hydrolase</keyword>
<evidence type="ECO:0000313" key="14">
    <source>
        <dbReference type="EMBL" id="SFB20792.1"/>
    </source>
</evidence>
<evidence type="ECO:0000256" key="7">
    <source>
        <dbReference type="ARBA" id="ARBA00034808"/>
    </source>
</evidence>
<dbReference type="SMART" id="SM00487">
    <property type="entry name" value="DEXDc"/>
    <property type="match status" value="1"/>
</dbReference>
<dbReference type="PROSITE" id="PS51192">
    <property type="entry name" value="HELICASE_ATP_BIND_1"/>
    <property type="match status" value="1"/>
</dbReference>
<evidence type="ECO:0000313" key="15">
    <source>
        <dbReference type="Proteomes" id="UP000199113"/>
    </source>
</evidence>
<evidence type="ECO:0000259" key="12">
    <source>
        <dbReference type="PROSITE" id="PS51194"/>
    </source>
</evidence>
<evidence type="ECO:0000313" key="16">
    <source>
        <dbReference type="Proteomes" id="UP000233565"/>
    </source>
</evidence>
<keyword evidence="14" id="KW-0347">Helicase</keyword>
<dbReference type="GO" id="GO:0003677">
    <property type="term" value="F:DNA binding"/>
    <property type="evidence" value="ECO:0007669"/>
    <property type="project" value="UniProtKB-KW"/>
</dbReference>
<dbReference type="EMBL" id="PJBV01000034">
    <property type="protein sequence ID" value="PKH38276.1"/>
    <property type="molecule type" value="Genomic_DNA"/>
</dbReference>
<dbReference type="Pfam" id="PF00270">
    <property type="entry name" value="DEAD"/>
    <property type="match status" value="1"/>
</dbReference>
<dbReference type="SUPFAM" id="SSF52540">
    <property type="entry name" value="P-loop containing nucleoside triphosphate hydrolases"/>
    <property type="match status" value="1"/>
</dbReference>
<keyword evidence="2" id="KW-0547">Nucleotide-binding</keyword>
<dbReference type="PANTHER" id="PTHR13710">
    <property type="entry name" value="DNA HELICASE RECQ FAMILY MEMBER"/>
    <property type="match status" value="1"/>
</dbReference>
<dbReference type="PROSITE" id="PS51194">
    <property type="entry name" value="HELICASE_CTER"/>
    <property type="match status" value="1"/>
</dbReference>
<dbReference type="SUPFAM" id="SSF53271">
    <property type="entry name" value="PRTase-like"/>
    <property type="match status" value="1"/>
</dbReference>
<dbReference type="GO" id="GO:0043138">
    <property type="term" value="F:3'-5' DNA helicase activity"/>
    <property type="evidence" value="ECO:0007669"/>
    <property type="project" value="UniProtKB-EC"/>
</dbReference>
<reference evidence="14" key="1">
    <citation type="submission" date="2016-10" db="EMBL/GenBank/DDBJ databases">
        <authorList>
            <person name="de Groot N.N."/>
        </authorList>
    </citation>
    <scope>NUCLEOTIDE SEQUENCE [LARGE SCALE GENOMIC DNA]</scope>
    <source>
        <strain evidence="14">CGMCC 1.10697</strain>
    </source>
</reference>
<feature type="domain" description="Rhodanese" evidence="10">
    <location>
        <begin position="225"/>
        <end position="311"/>
    </location>
</feature>
<dbReference type="EC" id="5.6.2.4" evidence="7"/>
<dbReference type="PANTHER" id="PTHR13710:SF105">
    <property type="entry name" value="ATP-DEPENDENT DNA HELICASE Q1"/>
    <property type="match status" value="1"/>
</dbReference>
<dbReference type="InterPro" id="IPR032284">
    <property type="entry name" value="RecQ_Zn-bd"/>
</dbReference>
<dbReference type="InterPro" id="IPR001763">
    <property type="entry name" value="Rhodanese-like_dom"/>
</dbReference>
<name>A0A1I0Z5V4_9ACTN</name>
<dbReference type="Gene3D" id="3.40.50.300">
    <property type="entry name" value="P-loop containing nucleotide triphosphate hydrolases"/>
    <property type="match status" value="2"/>
</dbReference>
<evidence type="ECO:0000256" key="6">
    <source>
        <dbReference type="ARBA" id="ARBA00034617"/>
    </source>
</evidence>
<evidence type="ECO:0000256" key="5">
    <source>
        <dbReference type="ARBA" id="ARBA00023235"/>
    </source>
</evidence>
<dbReference type="InterPro" id="IPR014001">
    <property type="entry name" value="Helicase_ATP-bd"/>
</dbReference>
<dbReference type="InterPro" id="IPR001650">
    <property type="entry name" value="Helicase_C-like"/>
</dbReference>
<evidence type="ECO:0000256" key="9">
    <source>
        <dbReference type="ARBA" id="ARBA00044550"/>
    </source>
</evidence>
<dbReference type="GO" id="GO:0005737">
    <property type="term" value="C:cytoplasm"/>
    <property type="evidence" value="ECO:0007669"/>
    <property type="project" value="TreeGrafter"/>
</dbReference>
<dbReference type="GO" id="GO:0005524">
    <property type="term" value="F:ATP binding"/>
    <property type="evidence" value="ECO:0007669"/>
    <property type="project" value="UniProtKB-KW"/>
</dbReference>
<feature type="domain" description="Helicase ATP-binding" evidence="11">
    <location>
        <begin position="45"/>
        <end position="220"/>
    </location>
</feature>
<dbReference type="InterPro" id="IPR027417">
    <property type="entry name" value="P-loop_NTPase"/>
</dbReference>
<dbReference type="EMBL" id="FOKC01000005">
    <property type="protein sequence ID" value="SFB20792.1"/>
    <property type="molecule type" value="Genomic_DNA"/>
</dbReference>
<dbReference type="RefSeq" id="WP_091198837.1">
    <property type="nucleotide sequence ID" value="NZ_FOKC01000005.1"/>
</dbReference>
<dbReference type="AlphaFoldDB" id="A0A1I0Z5V4"/>